<evidence type="ECO:0000313" key="9">
    <source>
        <dbReference type="Proteomes" id="UP000189733"/>
    </source>
</evidence>
<comment type="similarity">
    <text evidence="1">Belongs to the 'phage' integrase family.</text>
</comment>
<dbReference type="InterPro" id="IPR050090">
    <property type="entry name" value="Tyrosine_recombinase_XerCD"/>
</dbReference>
<organism evidence="8 9">
    <name type="scientific">Desulfobaculum bizertense DSM 18034</name>
    <dbReference type="NCBI Taxonomy" id="1121442"/>
    <lineage>
        <taxon>Bacteria</taxon>
        <taxon>Pseudomonadati</taxon>
        <taxon>Thermodesulfobacteriota</taxon>
        <taxon>Desulfovibrionia</taxon>
        <taxon>Desulfovibrionales</taxon>
        <taxon>Desulfovibrionaceae</taxon>
        <taxon>Desulfobaculum</taxon>
    </lineage>
</organism>
<dbReference type="GO" id="GO:0015074">
    <property type="term" value="P:DNA integration"/>
    <property type="evidence" value="ECO:0007669"/>
    <property type="project" value="UniProtKB-KW"/>
</dbReference>
<dbReference type="GO" id="GO:0006310">
    <property type="term" value="P:DNA recombination"/>
    <property type="evidence" value="ECO:0007669"/>
    <property type="project" value="UniProtKB-KW"/>
</dbReference>
<dbReference type="InterPro" id="IPR044068">
    <property type="entry name" value="CB"/>
</dbReference>
<dbReference type="PANTHER" id="PTHR30349:SF64">
    <property type="entry name" value="PROPHAGE INTEGRASE INTD-RELATED"/>
    <property type="match status" value="1"/>
</dbReference>
<evidence type="ECO:0000256" key="4">
    <source>
        <dbReference type="ARBA" id="ARBA00023172"/>
    </source>
</evidence>
<keyword evidence="9" id="KW-1185">Reference proteome</keyword>
<protein>
    <submittedName>
        <fullName evidence="8">Site-specific recombinase XerD</fullName>
    </submittedName>
</protein>
<evidence type="ECO:0000256" key="3">
    <source>
        <dbReference type="ARBA" id="ARBA00023125"/>
    </source>
</evidence>
<evidence type="ECO:0000259" key="7">
    <source>
        <dbReference type="PROSITE" id="PS51900"/>
    </source>
</evidence>
<dbReference type="InterPro" id="IPR011010">
    <property type="entry name" value="DNA_brk_join_enz"/>
</dbReference>
<dbReference type="STRING" id="1121442.SAMN02745702_01666"/>
<dbReference type="CDD" id="cd00796">
    <property type="entry name" value="INT_Rci_Hp1_C"/>
    <property type="match status" value="1"/>
</dbReference>
<accession>A0A1T4W630</accession>
<evidence type="ECO:0000256" key="2">
    <source>
        <dbReference type="ARBA" id="ARBA00022908"/>
    </source>
</evidence>
<dbReference type="Gene3D" id="1.10.443.10">
    <property type="entry name" value="Intergrase catalytic core"/>
    <property type="match status" value="1"/>
</dbReference>
<sequence length="375" mass="42963">MKEKETEIQKGRVKTRFPGVYSRMSTKRRYAGRPDVAFDIVYSLGRSKKWEMVGWKSEGVNAQYASKLRSERVLEIRQKGSIASLRSLTLDDAFETYRANHLVTTKSEARIVSMYKASVQKTFGGRKLHQITTFDLQRFATSLTGKRAPATIRHYLSIIRSVYNKMIVWGLYAGKVPTYGVVVPYIDNERDRFLSREEAKVLLDELRSRSEDTYRVALLSLNTGMRAGEIFKLKGEDVDLEDGTIRIRDPKNRKSRIAYMSDAVKTMLEKLELRRGRYVFPARGGGKRVWVPATFDRAVEHLGLNRGVKDARDRIVFHSLRHTFAAWLASEGVPLYTISKLLGHSTIKMTERYAKLMPKAKKEAIDLLNNVVSLE</sequence>
<keyword evidence="4" id="KW-0233">DNA recombination</keyword>
<evidence type="ECO:0000256" key="5">
    <source>
        <dbReference type="PROSITE-ProRule" id="PRU01248"/>
    </source>
</evidence>
<feature type="domain" description="Tyr recombinase" evidence="6">
    <location>
        <begin position="189"/>
        <end position="366"/>
    </location>
</feature>
<proteinExistence type="inferred from homology"/>
<dbReference type="EMBL" id="FUYA01000005">
    <property type="protein sequence ID" value="SKA72696.1"/>
    <property type="molecule type" value="Genomic_DNA"/>
</dbReference>
<keyword evidence="3 5" id="KW-0238">DNA-binding</keyword>
<dbReference type="PROSITE" id="PS51900">
    <property type="entry name" value="CB"/>
    <property type="match status" value="1"/>
</dbReference>
<dbReference type="InterPro" id="IPR002104">
    <property type="entry name" value="Integrase_catalytic"/>
</dbReference>
<dbReference type="GO" id="GO:0003677">
    <property type="term" value="F:DNA binding"/>
    <property type="evidence" value="ECO:0007669"/>
    <property type="project" value="UniProtKB-UniRule"/>
</dbReference>
<evidence type="ECO:0000259" key="6">
    <source>
        <dbReference type="PROSITE" id="PS51898"/>
    </source>
</evidence>
<dbReference type="PANTHER" id="PTHR30349">
    <property type="entry name" value="PHAGE INTEGRASE-RELATED"/>
    <property type="match status" value="1"/>
</dbReference>
<dbReference type="InterPro" id="IPR013762">
    <property type="entry name" value="Integrase-like_cat_sf"/>
</dbReference>
<dbReference type="AlphaFoldDB" id="A0A1T4W630"/>
<reference evidence="8 9" key="1">
    <citation type="submission" date="2017-02" db="EMBL/GenBank/DDBJ databases">
        <authorList>
            <person name="Peterson S.W."/>
        </authorList>
    </citation>
    <scope>NUCLEOTIDE SEQUENCE [LARGE SCALE GENOMIC DNA]</scope>
    <source>
        <strain evidence="8 9">DSM 18034</strain>
    </source>
</reference>
<feature type="domain" description="Core-binding (CB)" evidence="7">
    <location>
        <begin position="88"/>
        <end position="167"/>
    </location>
</feature>
<evidence type="ECO:0000313" key="8">
    <source>
        <dbReference type="EMBL" id="SKA72696.1"/>
    </source>
</evidence>
<evidence type="ECO:0000256" key="1">
    <source>
        <dbReference type="ARBA" id="ARBA00008857"/>
    </source>
</evidence>
<dbReference type="Pfam" id="PF00589">
    <property type="entry name" value="Phage_integrase"/>
    <property type="match status" value="1"/>
</dbReference>
<dbReference type="Gene3D" id="1.10.150.130">
    <property type="match status" value="1"/>
</dbReference>
<name>A0A1T4W630_9BACT</name>
<dbReference type="InterPro" id="IPR010998">
    <property type="entry name" value="Integrase_recombinase_N"/>
</dbReference>
<dbReference type="PROSITE" id="PS51898">
    <property type="entry name" value="TYR_RECOMBINASE"/>
    <property type="match status" value="1"/>
</dbReference>
<gene>
    <name evidence="8" type="ORF">SAMN02745702_01666</name>
</gene>
<dbReference type="SUPFAM" id="SSF56349">
    <property type="entry name" value="DNA breaking-rejoining enzymes"/>
    <property type="match status" value="1"/>
</dbReference>
<keyword evidence="2" id="KW-0229">DNA integration</keyword>
<dbReference type="Proteomes" id="UP000189733">
    <property type="component" value="Unassembled WGS sequence"/>
</dbReference>